<sequence>MFLVSNYPQVPIVTTNPATDDVRQQALARAPVVPPREAERSASERALDPEHDPVQIPSGGRLKRRQAEGEEPREESSQPEHQAKGGVFELWRPPTFDRPGVRRQESGLAPRTGAHPSVELSDNEYQRFTRILHRRYSQVARPAEPPAFQVSA</sequence>
<proteinExistence type="predicted"/>
<feature type="compositionally biased region" description="Basic and acidic residues" evidence="1">
    <location>
        <begin position="65"/>
        <end position="83"/>
    </location>
</feature>
<keyword evidence="3" id="KW-1185">Reference proteome</keyword>
<gene>
    <name evidence="2" type="ORF">FCL40_15580</name>
</gene>
<feature type="region of interest" description="Disordered" evidence="1">
    <location>
        <begin position="1"/>
        <end position="121"/>
    </location>
</feature>
<protein>
    <submittedName>
        <fullName evidence="2">Uncharacterized protein</fullName>
    </submittedName>
</protein>
<dbReference type="AlphaFoldDB" id="A0A4U1BBT3"/>
<evidence type="ECO:0000313" key="2">
    <source>
        <dbReference type="EMBL" id="TKB47630.1"/>
    </source>
</evidence>
<dbReference type="OrthoDB" id="6402406at2"/>
<organism evidence="2 3">
    <name type="scientific">Ferrimonas sediminicola</name>
    <dbReference type="NCBI Taxonomy" id="2569538"/>
    <lineage>
        <taxon>Bacteria</taxon>
        <taxon>Pseudomonadati</taxon>
        <taxon>Pseudomonadota</taxon>
        <taxon>Gammaproteobacteria</taxon>
        <taxon>Alteromonadales</taxon>
        <taxon>Ferrimonadaceae</taxon>
        <taxon>Ferrimonas</taxon>
    </lineage>
</organism>
<evidence type="ECO:0000313" key="3">
    <source>
        <dbReference type="Proteomes" id="UP000305674"/>
    </source>
</evidence>
<comment type="caution">
    <text evidence="2">The sequence shown here is derived from an EMBL/GenBank/DDBJ whole genome shotgun (WGS) entry which is preliminary data.</text>
</comment>
<reference evidence="2 3" key="1">
    <citation type="submission" date="2019-04" db="EMBL/GenBank/DDBJ databases">
        <authorList>
            <person name="Hwang J.C."/>
        </authorList>
    </citation>
    <scope>NUCLEOTIDE SEQUENCE [LARGE SCALE GENOMIC DNA]</scope>
    <source>
        <strain evidence="2 3">IMCC35001</strain>
    </source>
</reference>
<dbReference type="EMBL" id="SWCI01000013">
    <property type="protein sequence ID" value="TKB47630.1"/>
    <property type="molecule type" value="Genomic_DNA"/>
</dbReference>
<dbReference type="Proteomes" id="UP000305674">
    <property type="component" value="Unassembled WGS sequence"/>
</dbReference>
<feature type="compositionally biased region" description="Basic and acidic residues" evidence="1">
    <location>
        <begin position="36"/>
        <end position="53"/>
    </location>
</feature>
<dbReference type="RefSeq" id="WP_136854221.1">
    <property type="nucleotide sequence ID" value="NZ_SWCI01000013.1"/>
</dbReference>
<name>A0A4U1BBT3_9GAMM</name>
<accession>A0A4U1BBT3</accession>
<feature type="compositionally biased region" description="Polar residues" evidence="1">
    <location>
        <begin position="1"/>
        <end position="18"/>
    </location>
</feature>
<evidence type="ECO:0000256" key="1">
    <source>
        <dbReference type="SAM" id="MobiDB-lite"/>
    </source>
</evidence>